<evidence type="ECO:0000259" key="5">
    <source>
        <dbReference type="PROSITE" id="PS50865"/>
    </source>
</evidence>
<accession>A0A4S8KZT5</accession>
<dbReference type="EMBL" id="ML179794">
    <property type="protein sequence ID" value="THU81602.1"/>
    <property type="molecule type" value="Genomic_DNA"/>
</dbReference>
<evidence type="ECO:0000313" key="6">
    <source>
        <dbReference type="EMBL" id="THU81602.1"/>
    </source>
</evidence>
<proteinExistence type="predicted"/>
<dbReference type="InterPro" id="IPR002893">
    <property type="entry name" value="Znf_MYND"/>
</dbReference>
<dbReference type="PROSITE" id="PS50865">
    <property type="entry name" value="ZF_MYND_2"/>
    <property type="match status" value="1"/>
</dbReference>
<keyword evidence="1" id="KW-0479">Metal-binding</keyword>
<protein>
    <recommendedName>
        <fullName evidence="5">MYND-type domain-containing protein</fullName>
    </recommendedName>
</protein>
<dbReference type="PROSITE" id="PS01360">
    <property type="entry name" value="ZF_MYND_1"/>
    <property type="match status" value="1"/>
</dbReference>
<evidence type="ECO:0000256" key="1">
    <source>
        <dbReference type="ARBA" id="ARBA00022723"/>
    </source>
</evidence>
<evidence type="ECO:0000256" key="4">
    <source>
        <dbReference type="PROSITE-ProRule" id="PRU00134"/>
    </source>
</evidence>
<feature type="domain" description="MYND-type" evidence="5">
    <location>
        <begin position="29"/>
        <end position="69"/>
    </location>
</feature>
<evidence type="ECO:0000256" key="3">
    <source>
        <dbReference type="ARBA" id="ARBA00022833"/>
    </source>
</evidence>
<keyword evidence="3" id="KW-0862">Zinc</keyword>
<keyword evidence="7" id="KW-1185">Reference proteome</keyword>
<dbReference type="GO" id="GO:0008270">
    <property type="term" value="F:zinc ion binding"/>
    <property type="evidence" value="ECO:0007669"/>
    <property type="project" value="UniProtKB-KW"/>
</dbReference>
<reference evidence="6 7" key="1">
    <citation type="journal article" date="2019" name="Nat. Ecol. Evol.">
        <title>Megaphylogeny resolves global patterns of mushroom evolution.</title>
        <authorList>
            <person name="Varga T."/>
            <person name="Krizsan K."/>
            <person name="Foldi C."/>
            <person name="Dima B."/>
            <person name="Sanchez-Garcia M."/>
            <person name="Sanchez-Ramirez S."/>
            <person name="Szollosi G.J."/>
            <person name="Szarkandi J.G."/>
            <person name="Papp V."/>
            <person name="Albert L."/>
            <person name="Andreopoulos W."/>
            <person name="Angelini C."/>
            <person name="Antonin V."/>
            <person name="Barry K.W."/>
            <person name="Bougher N.L."/>
            <person name="Buchanan P."/>
            <person name="Buyck B."/>
            <person name="Bense V."/>
            <person name="Catcheside P."/>
            <person name="Chovatia M."/>
            <person name="Cooper J."/>
            <person name="Damon W."/>
            <person name="Desjardin D."/>
            <person name="Finy P."/>
            <person name="Geml J."/>
            <person name="Haridas S."/>
            <person name="Hughes K."/>
            <person name="Justo A."/>
            <person name="Karasinski D."/>
            <person name="Kautmanova I."/>
            <person name="Kiss B."/>
            <person name="Kocsube S."/>
            <person name="Kotiranta H."/>
            <person name="LaButti K.M."/>
            <person name="Lechner B.E."/>
            <person name="Liimatainen K."/>
            <person name="Lipzen A."/>
            <person name="Lukacs Z."/>
            <person name="Mihaltcheva S."/>
            <person name="Morgado L.N."/>
            <person name="Niskanen T."/>
            <person name="Noordeloos M.E."/>
            <person name="Ohm R.A."/>
            <person name="Ortiz-Santana B."/>
            <person name="Ovrebo C."/>
            <person name="Racz N."/>
            <person name="Riley R."/>
            <person name="Savchenko A."/>
            <person name="Shiryaev A."/>
            <person name="Soop K."/>
            <person name="Spirin V."/>
            <person name="Szebenyi C."/>
            <person name="Tomsovsky M."/>
            <person name="Tulloss R.E."/>
            <person name="Uehling J."/>
            <person name="Grigoriev I.V."/>
            <person name="Vagvolgyi C."/>
            <person name="Papp T."/>
            <person name="Martin F.M."/>
            <person name="Miettinen O."/>
            <person name="Hibbett D.S."/>
            <person name="Nagy L.G."/>
        </authorList>
    </citation>
    <scope>NUCLEOTIDE SEQUENCE [LARGE SCALE GENOMIC DNA]</scope>
    <source>
        <strain evidence="6 7">CBS 962.96</strain>
    </source>
</reference>
<organism evidence="6 7">
    <name type="scientific">Dendrothele bispora (strain CBS 962.96)</name>
    <dbReference type="NCBI Taxonomy" id="1314807"/>
    <lineage>
        <taxon>Eukaryota</taxon>
        <taxon>Fungi</taxon>
        <taxon>Dikarya</taxon>
        <taxon>Basidiomycota</taxon>
        <taxon>Agaricomycotina</taxon>
        <taxon>Agaricomycetes</taxon>
        <taxon>Agaricomycetidae</taxon>
        <taxon>Agaricales</taxon>
        <taxon>Agaricales incertae sedis</taxon>
        <taxon>Dendrothele</taxon>
    </lineage>
</organism>
<evidence type="ECO:0000256" key="2">
    <source>
        <dbReference type="ARBA" id="ARBA00022771"/>
    </source>
</evidence>
<keyword evidence="2 4" id="KW-0863">Zinc-finger</keyword>
<sequence>MSSNRRPPVYPGAHSSKFINKDEFFSRQCFQCRSFDPNKRCKRCTRCSQAFYCSEKCQKAHWERHKPLCKPKDQLRPLLDKQLDAFLAVHLLVTLTLATHWAIHFQDRKTKYICISLTQRKGIDSETPPSRYFILENIDFVDRHDLLLDLLRGVEEHLENVIAEDTREDVVPVILTVNDLPVKCSTISLRSIAQDFYQSLRDSEKMMQRDGEYGWLNRARFVIEHGLVMRIAGQNKGDSKDLNVVSREVLLGQRDIIEVGRLQRRGTSDNWLWVRVEQNELPAMTGCSQQFANVLIPDFSPERHMDDFTKEFGKELSEQGVDPELMFGHMLQRLAQTQLR</sequence>
<dbReference type="OrthoDB" id="2212237at2759"/>
<dbReference type="SUPFAM" id="SSF144232">
    <property type="entry name" value="HIT/MYND zinc finger-like"/>
    <property type="match status" value="1"/>
</dbReference>
<dbReference type="Pfam" id="PF01753">
    <property type="entry name" value="zf-MYND"/>
    <property type="match status" value="1"/>
</dbReference>
<gene>
    <name evidence="6" type="ORF">K435DRAFT_936059</name>
</gene>
<dbReference type="Proteomes" id="UP000297245">
    <property type="component" value="Unassembled WGS sequence"/>
</dbReference>
<evidence type="ECO:0000313" key="7">
    <source>
        <dbReference type="Proteomes" id="UP000297245"/>
    </source>
</evidence>
<name>A0A4S8KZT5_DENBC</name>
<dbReference type="Gene3D" id="6.10.140.2220">
    <property type="match status" value="1"/>
</dbReference>
<dbReference type="AlphaFoldDB" id="A0A4S8KZT5"/>